<keyword evidence="5" id="KW-1133">Transmembrane helix</keyword>
<keyword evidence="4 8" id="KW-0378">Hydrolase</keyword>
<dbReference type="Gene3D" id="1.20.144.10">
    <property type="entry name" value="Phosphatidic acid phosphatase type 2/haloperoxidase"/>
    <property type="match status" value="1"/>
</dbReference>
<evidence type="ECO:0000313" key="8">
    <source>
        <dbReference type="EMBL" id="CAA0104302.1"/>
    </source>
</evidence>
<dbReference type="SMART" id="SM00014">
    <property type="entry name" value="acidPPc"/>
    <property type="match status" value="1"/>
</dbReference>
<dbReference type="EC" id="3.6.1.27" evidence="8"/>
<feature type="domain" description="DAGKc" evidence="7">
    <location>
        <begin position="211"/>
        <end position="335"/>
    </location>
</feature>
<dbReference type="PANTHER" id="PTHR14969:SF62">
    <property type="entry name" value="DECAPRENYLPHOSPHORYL-5-PHOSPHORIBOSE PHOSPHATASE RV3807C-RELATED"/>
    <property type="match status" value="1"/>
</dbReference>
<organism evidence="8 9">
    <name type="scientific">Mycolicibacterium vanbaalenii</name>
    <name type="common">Mycobacterium vanbaalenii</name>
    <dbReference type="NCBI Taxonomy" id="110539"/>
    <lineage>
        <taxon>Bacteria</taxon>
        <taxon>Bacillati</taxon>
        <taxon>Actinomycetota</taxon>
        <taxon>Actinomycetes</taxon>
        <taxon>Mycobacteriales</taxon>
        <taxon>Mycobacteriaceae</taxon>
        <taxon>Mycolicibacterium</taxon>
    </lineage>
</organism>
<evidence type="ECO:0000259" key="7">
    <source>
        <dbReference type="PROSITE" id="PS50146"/>
    </source>
</evidence>
<dbReference type="InterPro" id="IPR001206">
    <property type="entry name" value="Diacylglycerol_kinase_cat_dom"/>
</dbReference>
<dbReference type="Gene3D" id="3.40.50.10330">
    <property type="entry name" value="Probable inorganic polyphosphate/atp-NAD kinase, domain 1"/>
    <property type="match status" value="1"/>
</dbReference>
<dbReference type="PANTHER" id="PTHR14969">
    <property type="entry name" value="SPHINGOSINE-1-PHOSPHATE PHOSPHOHYDROLASE"/>
    <property type="match status" value="1"/>
</dbReference>
<evidence type="ECO:0000256" key="2">
    <source>
        <dbReference type="ARBA" id="ARBA00022475"/>
    </source>
</evidence>
<dbReference type="GO" id="GO:0016301">
    <property type="term" value="F:kinase activity"/>
    <property type="evidence" value="ECO:0007669"/>
    <property type="project" value="InterPro"/>
</dbReference>
<reference evidence="8 9" key="1">
    <citation type="submission" date="2019-11" db="EMBL/GenBank/DDBJ databases">
        <authorList>
            <person name="Holert J."/>
        </authorList>
    </citation>
    <scope>NUCLEOTIDE SEQUENCE [LARGE SCALE GENOMIC DNA]</scope>
    <source>
        <strain evidence="8">BC8_1</strain>
    </source>
</reference>
<dbReference type="SUPFAM" id="SSF111331">
    <property type="entry name" value="NAD kinase/diacylglycerol kinase-like"/>
    <property type="match status" value="1"/>
</dbReference>
<dbReference type="CDD" id="cd01610">
    <property type="entry name" value="PAP2_like"/>
    <property type="match status" value="1"/>
</dbReference>
<dbReference type="Pfam" id="PF00781">
    <property type="entry name" value="DAGK_cat"/>
    <property type="match status" value="1"/>
</dbReference>
<dbReference type="Proteomes" id="UP000430146">
    <property type="component" value="Unassembled WGS sequence"/>
</dbReference>
<dbReference type="PROSITE" id="PS50146">
    <property type="entry name" value="DAGK"/>
    <property type="match status" value="1"/>
</dbReference>
<keyword evidence="6" id="KW-0472">Membrane</keyword>
<dbReference type="InterPro" id="IPR017438">
    <property type="entry name" value="ATP-NAD_kinase_N"/>
</dbReference>
<accession>A0A5S9PK07</accession>
<dbReference type="InterPro" id="IPR016064">
    <property type="entry name" value="NAD/diacylglycerol_kinase_sf"/>
</dbReference>
<dbReference type="OrthoDB" id="5242960at2"/>
<comment type="subcellular location">
    <subcellularLocation>
        <location evidence="1">Cell membrane</location>
        <topology evidence="1">Multi-pass membrane protein</topology>
    </subcellularLocation>
</comment>
<keyword evidence="2" id="KW-1003">Cell membrane</keyword>
<dbReference type="GO" id="GO:0005886">
    <property type="term" value="C:plasma membrane"/>
    <property type="evidence" value="ECO:0007669"/>
    <property type="project" value="UniProtKB-SubCell"/>
</dbReference>
<dbReference type="Gene3D" id="2.60.200.40">
    <property type="match status" value="1"/>
</dbReference>
<dbReference type="GO" id="GO:0050380">
    <property type="term" value="F:undecaprenyl-diphosphatase activity"/>
    <property type="evidence" value="ECO:0007669"/>
    <property type="project" value="UniProtKB-EC"/>
</dbReference>
<proteinExistence type="predicted"/>
<dbReference type="EMBL" id="CACSIP010000009">
    <property type="protein sequence ID" value="CAA0104302.1"/>
    <property type="molecule type" value="Genomic_DNA"/>
</dbReference>
<sequence>MELLPAPQRRRGIRQIGQGLGTLDREVFEAIAESPSPLIDEMMPRLTRAADHSKLWLVIAAGLTAFGSPSAKRGAARGVLTLAVTSLVTNQAAKRVWRRERPSRLLVPLARQARRFPTSNSLPSGHSASAAAFAVAVGLENPPLGLGLSLLAGLVGMSRVATGAHYPGDVLAGFGIGAGIAVLGARVVPPIVEPRMPATAAPLRVDTPARPDGAGVTLVVNPASGSGTGARVLDEVHEALPKAKIVELTEDDDVEEVLRSAARDAEVLAIGGGDGTVAAAAAVAVDAGVPLAVFPAGTFNHFAKDIGCDTTAVTVAAIEDGSVSCVDLVCLNEKHMVVNTASIGAYPQFVQKREKFEHRIGKPLAGIYAMFHTLRHGEPVRIAFDNQTLQTSMFFLGNSIYLPSGFAPSRRTRMDDGLIDVRILETGRRLSRLRIVTSLALGRLERSPLYHEMRVPEFSFEAVDGPTILALDGEVGTEVTKASFSVRYRALPVFRPAA</sequence>
<gene>
    <name evidence="8" type="primary">bcrC</name>
    <name evidence="8" type="ORF">AELLOGFF_03516</name>
</gene>
<dbReference type="AlphaFoldDB" id="A0A5S9PK07"/>
<protein>
    <submittedName>
        <fullName evidence="8">Undecaprenyl-diphosphatase BcrC</fullName>
        <ecNumber evidence="8">3.6.1.27</ecNumber>
    </submittedName>
</protein>
<evidence type="ECO:0000256" key="5">
    <source>
        <dbReference type="ARBA" id="ARBA00022989"/>
    </source>
</evidence>
<dbReference type="SMART" id="SM00046">
    <property type="entry name" value="DAGKc"/>
    <property type="match status" value="1"/>
</dbReference>
<dbReference type="Pfam" id="PF01569">
    <property type="entry name" value="PAP2"/>
    <property type="match status" value="1"/>
</dbReference>
<keyword evidence="3" id="KW-0812">Transmembrane</keyword>
<evidence type="ECO:0000256" key="6">
    <source>
        <dbReference type="ARBA" id="ARBA00023136"/>
    </source>
</evidence>
<dbReference type="InterPro" id="IPR000326">
    <property type="entry name" value="PAP2/HPO"/>
</dbReference>
<evidence type="ECO:0000313" key="9">
    <source>
        <dbReference type="Proteomes" id="UP000430146"/>
    </source>
</evidence>
<dbReference type="SUPFAM" id="SSF48317">
    <property type="entry name" value="Acid phosphatase/Vanadium-dependent haloperoxidase"/>
    <property type="match status" value="1"/>
</dbReference>
<dbReference type="InterPro" id="IPR036938">
    <property type="entry name" value="PAP2/HPO_sf"/>
</dbReference>
<name>A0A5S9PK07_MYCVN</name>
<evidence type="ECO:0000256" key="4">
    <source>
        <dbReference type="ARBA" id="ARBA00022801"/>
    </source>
</evidence>
<dbReference type="RefSeq" id="WP_159229777.1">
    <property type="nucleotide sequence ID" value="NZ_CACSIP010000009.1"/>
</dbReference>
<evidence type="ECO:0000256" key="3">
    <source>
        <dbReference type="ARBA" id="ARBA00022692"/>
    </source>
</evidence>
<evidence type="ECO:0000256" key="1">
    <source>
        <dbReference type="ARBA" id="ARBA00004651"/>
    </source>
</evidence>
<keyword evidence="9" id="KW-1185">Reference proteome</keyword>